<dbReference type="GeneID" id="19336626"/>
<feature type="region of interest" description="Disordered" evidence="1">
    <location>
        <begin position="689"/>
        <end position="709"/>
    </location>
</feature>
<dbReference type="HOGENOM" id="CLU_255329_0_0_1"/>
<feature type="compositionally biased region" description="Basic and acidic residues" evidence="1">
    <location>
        <begin position="141"/>
        <end position="168"/>
    </location>
</feature>
<evidence type="ECO:0000313" key="2">
    <source>
        <dbReference type="EMBL" id="EME83592.1"/>
    </source>
</evidence>
<reference evidence="2 3" key="1">
    <citation type="journal article" date="2012" name="PLoS Pathog.">
        <title>Diverse lifestyles and strategies of plant pathogenesis encoded in the genomes of eighteen Dothideomycetes fungi.</title>
        <authorList>
            <person name="Ohm R.A."/>
            <person name="Feau N."/>
            <person name="Henrissat B."/>
            <person name="Schoch C.L."/>
            <person name="Horwitz B.A."/>
            <person name="Barry K.W."/>
            <person name="Condon B.J."/>
            <person name="Copeland A.C."/>
            <person name="Dhillon B."/>
            <person name="Glaser F."/>
            <person name="Hesse C.N."/>
            <person name="Kosti I."/>
            <person name="LaButti K."/>
            <person name="Lindquist E.A."/>
            <person name="Lucas S."/>
            <person name="Salamov A.A."/>
            <person name="Bradshaw R.E."/>
            <person name="Ciuffetti L."/>
            <person name="Hamelin R.C."/>
            <person name="Kema G.H.J."/>
            <person name="Lawrence C."/>
            <person name="Scott J.A."/>
            <person name="Spatafora J.W."/>
            <person name="Turgeon B.G."/>
            <person name="de Wit P.J.G.M."/>
            <person name="Zhong S."/>
            <person name="Goodwin S.B."/>
            <person name="Grigoriev I.V."/>
        </authorList>
    </citation>
    <scope>NUCLEOTIDE SEQUENCE [LARGE SCALE GENOMIC DNA]</scope>
    <source>
        <strain evidence="2 3">CIRAD86</strain>
    </source>
</reference>
<protein>
    <submittedName>
        <fullName evidence="2">Uncharacterized protein</fullName>
    </submittedName>
</protein>
<dbReference type="KEGG" id="pfj:MYCFIDRAFT_207841"/>
<feature type="region of interest" description="Disordered" evidence="1">
    <location>
        <begin position="93"/>
        <end position="168"/>
    </location>
</feature>
<dbReference type="VEuPathDB" id="FungiDB:MYCFIDRAFT_207841"/>
<dbReference type="RefSeq" id="XP_007926770.1">
    <property type="nucleotide sequence ID" value="XM_007928579.1"/>
</dbReference>
<organism evidence="2 3">
    <name type="scientific">Pseudocercospora fijiensis (strain CIRAD86)</name>
    <name type="common">Black leaf streak disease fungus</name>
    <name type="synonym">Mycosphaerella fijiensis</name>
    <dbReference type="NCBI Taxonomy" id="383855"/>
    <lineage>
        <taxon>Eukaryota</taxon>
        <taxon>Fungi</taxon>
        <taxon>Dikarya</taxon>
        <taxon>Ascomycota</taxon>
        <taxon>Pezizomycotina</taxon>
        <taxon>Dothideomycetes</taxon>
        <taxon>Dothideomycetidae</taxon>
        <taxon>Mycosphaerellales</taxon>
        <taxon>Mycosphaerellaceae</taxon>
        <taxon>Pseudocercospora</taxon>
    </lineage>
</organism>
<name>M3B2F8_PSEFD</name>
<evidence type="ECO:0000313" key="3">
    <source>
        <dbReference type="Proteomes" id="UP000016932"/>
    </source>
</evidence>
<keyword evidence="3" id="KW-1185">Reference proteome</keyword>
<dbReference type="EMBL" id="KB446558">
    <property type="protein sequence ID" value="EME83592.1"/>
    <property type="molecule type" value="Genomic_DNA"/>
</dbReference>
<accession>M3B2F8</accession>
<dbReference type="Proteomes" id="UP000016932">
    <property type="component" value="Unassembled WGS sequence"/>
</dbReference>
<feature type="compositionally biased region" description="Polar residues" evidence="1">
    <location>
        <begin position="93"/>
        <end position="102"/>
    </location>
</feature>
<gene>
    <name evidence="2" type="ORF">MYCFIDRAFT_207841</name>
</gene>
<evidence type="ECO:0000256" key="1">
    <source>
        <dbReference type="SAM" id="MobiDB-lite"/>
    </source>
</evidence>
<proteinExistence type="predicted"/>
<sequence length="1385" mass="154815">MYRSNSSKGVFVLAANGGWQSAQVKTWTATGSMAELVDGRRLVMAHASRRLFKHPPAAATQGRTMDDGADVMLAPVTVHHLLICRSHDQVSEDSSNIYSRQASPADPSNPHAQAPLPHSTHPPTLEGGGSDMTTTLFSKQRAHEASNIDEKIDGAQSTKHRDQLDRLESPRASIRLRVGNGGVTTLHFTSLEWRKWCGETVWGCCGGVTGEEATTMRSLDTFVIAGLYRINIDATSCGIGRIEEANKSWLLNDTLRHLGIAGVQEHARGELRRSNWAANPFWGEGLFASHGVDTGLHAAASKECSPHRSKPDLETTITIRGREGDHTRMPDFLQEQRAAISRSFRTRSQSLARFQMNHNLWLIQYALNVDPFETELLHNSRVGPRELSNKPPFKNTKFYLKQVNFDCTTEENEVEKMARGIGTIQKDKYLLTLPLPVQKKKLRELETWKSAAAKGEQRKLDIPKDFCGTKLRLKSEGKLETRPTTFNRCLNWKVELGIMQEEYCRSPRGRGGRDYDTNMLFTLNARDHPAVDQRSNYAAELCFTAADHAVLETGTATIHCCNCTVELCITSPGQIAGFGSNARSTLMVDAQDYITIYDLPTIDRAEGPPLLPRRSAVRRARSYPVRAQRNTGSATTTPLTIPSSLLSIIGILVASEINRAKTLNAIHHDREHPSPPLQPPNLPLLVGYGSRKRGLEPRPRPRPQTSLSHHNRYLNSMFFQSATSLNSTSLSPTTPPSYLLERGMPWSPRHRADGVVVSYSARDLVRVAEKLCVPRVGEADTEFLLDPVRVHRTIQKPTELWELVECRPTGVVSRLLPVHDGAFLSCGHPDRGEMLGASTTAYDNPYLSRERIQRTLRRDIPKTETNNKAKLNLPRDLFHVTGMAHFDPRRKPDPMPSIKYISAKFSSFVVTTENEEDDLDSTHVGCSSKIRMSAVQWLWNLDRNVFDDCGLEIVDNTIKVGTELAVACTTRKRSHGEAFDELGEFEMFVFFFSRRQALNGAELFLCGLGGMTWGKKNEYDLPAPNDIRLPKIVPIPVPKYPIPTRRVMIMRLAVTDVSKTLSRTRVRKTIVPRYFAVSKCCMPYAAKVTELRFCHAGVLLQAHDVGIIDDGMIMRSVLRTSRFSYSAVIPGTSHSWWRKLSAASAFLVLMSLTSISFSLIEDDIIDVDGYILDIADPVEEVSFDQHPVSYRNGFRWCGDHLILTRVEGYKHDFWLSAVLRRKETIDPDAVYPVMPCLKKSGHGYWLPKRYLNEEETARAVAFRLTTPGRIPNRSRRNWCTRETAIHFSGSVHFSSSESSLAQDLSDFHSGGSVECLSPKLTGLIVVGMIKVEDSSGFDVNELVLLVGLILGLWWRALAAKHGDGGVSQFDNALLTPSDHQVCHYG</sequence>